<dbReference type="Gene3D" id="1.10.10.60">
    <property type="entry name" value="Homeodomain-like"/>
    <property type="match status" value="1"/>
</dbReference>
<evidence type="ECO:0000259" key="6">
    <source>
        <dbReference type="PROSITE" id="PS50045"/>
    </source>
</evidence>
<evidence type="ECO:0000256" key="1">
    <source>
        <dbReference type="ARBA" id="ARBA00022741"/>
    </source>
</evidence>
<dbReference type="Gene3D" id="3.30.450.40">
    <property type="match status" value="1"/>
</dbReference>
<evidence type="ECO:0000313" key="7">
    <source>
        <dbReference type="EMBL" id="TWJ19138.1"/>
    </source>
</evidence>
<accession>A0A562VMM3</accession>
<gene>
    <name evidence="7" type="ORF">JN12_02085</name>
</gene>
<feature type="domain" description="Sigma-54 factor interaction" evidence="6">
    <location>
        <begin position="330"/>
        <end position="557"/>
    </location>
</feature>
<dbReference type="FunFam" id="3.40.50.300:FF:000006">
    <property type="entry name" value="DNA-binding transcriptional regulator NtrC"/>
    <property type="match status" value="1"/>
</dbReference>
<sequence>MQKYPLVSKVKINRARSEFFSRGVLPTGLVPETIVRSWQRSIANGIDAEMAQIEQPILSRQELDHLTFRNRLFLEHSRPVMENLYEQIQDTSSIVILADKSGVILDSLGDVDFIDRARRVSLQPGGVWSEEFRGTNAIGTALVEQLPVRVNSGEHFAAVNSFLSCSASPVFDPYGTILGILDVSGDYRSYQQHTMALVQISAQQIENQMFASGFEEDVVFYFHRRPEFIGSLYEAIAVFTSRGKLKAANRSALLHLGLDRYNYREVDFAELFDMPFHSVISREGQVLPLCTCNDTHIFGRWRAPLSGARERTVNMKVAGPSSAELTLETLDLGDSMMRRAIEKVHKVLGHAIPVLLEGESGTGKELFARAMHNSGPRRSGSFVALNCAAIPEGLIEAELFGYQEGAFTGAKRKGQLGRIRQADGGTLFLDEIGDMPLALQARLLRVLQQREVTPLGGSESLPVDIAVICATNRKLREEVAAGRFREDLYYRLNGLLVSLPSLRNREDRLNLARAIAGEIGGPGRSIRISEEVRAIFDRHPWPGNIRQLHSILRTAVALLGDDREITAEHLSEDFLEQYRETFPSSAEAGADAGSSLLAAPVTLDRLEIMVIRKTLDEHDGNISATARRLGVSRNTLYRRLREHPLC</sequence>
<evidence type="ECO:0000256" key="4">
    <source>
        <dbReference type="ARBA" id="ARBA00023125"/>
    </source>
</evidence>
<reference evidence="7 8" key="1">
    <citation type="submission" date="2019-07" db="EMBL/GenBank/DDBJ databases">
        <title>Genomic Encyclopedia of Archaeal and Bacterial Type Strains, Phase II (KMG-II): from individual species to whole genera.</title>
        <authorList>
            <person name="Goeker M."/>
        </authorList>
    </citation>
    <scope>NUCLEOTIDE SEQUENCE [LARGE SCALE GENOMIC DNA]</scope>
    <source>
        <strain evidence="7 8">ATCC BAA-1139</strain>
    </source>
</reference>
<dbReference type="InterPro" id="IPR003593">
    <property type="entry name" value="AAA+_ATPase"/>
</dbReference>
<protein>
    <submittedName>
        <fullName evidence="7">GAF modulated sigma54 specific transcriptional regulator, Fis family</fullName>
    </submittedName>
</protein>
<dbReference type="EMBL" id="VLLN01000011">
    <property type="protein sequence ID" value="TWJ19138.1"/>
    <property type="molecule type" value="Genomic_DNA"/>
</dbReference>
<dbReference type="Pfam" id="PF02954">
    <property type="entry name" value="HTH_8"/>
    <property type="match status" value="1"/>
</dbReference>
<dbReference type="Gene3D" id="3.40.50.300">
    <property type="entry name" value="P-loop containing nucleotide triphosphate hydrolases"/>
    <property type="match status" value="1"/>
</dbReference>
<dbReference type="InterPro" id="IPR025662">
    <property type="entry name" value="Sigma_54_int_dom_ATP-bd_1"/>
</dbReference>
<dbReference type="InterPro" id="IPR003018">
    <property type="entry name" value="GAF"/>
</dbReference>
<dbReference type="InterPro" id="IPR025943">
    <property type="entry name" value="Sigma_54_int_dom_ATP-bd_2"/>
</dbReference>
<dbReference type="PROSITE" id="PS00675">
    <property type="entry name" value="SIGMA54_INTERACT_1"/>
    <property type="match status" value="1"/>
</dbReference>
<keyword evidence="8" id="KW-1185">Reference proteome</keyword>
<keyword evidence="3" id="KW-0805">Transcription regulation</keyword>
<proteinExistence type="predicted"/>
<dbReference type="InterPro" id="IPR027417">
    <property type="entry name" value="P-loop_NTPase"/>
</dbReference>
<dbReference type="Pfam" id="PF00158">
    <property type="entry name" value="Sigma54_activat"/>
    <property type="match status" value="1"/>
</dbReference>
<evidence type="ECO:0000256" key="5">
    <source>
        <dbReference type="ARBA" id="ARBA00023163"/>
    </source>
</evidence>
<dbReference type="AlphaFoldDB" id="A0A562VMM3"/>
<dbReference type="PANTHER" id="PTHR32071">
    <property type="entry name" value="TRANSCRIPTIONAL REGULATORY PROTEIN"/>
    <property type="match status" value="1"/>
</dbReference>
<evidence type="ECO:0000256" key="3">
    <source>
        <dbReference type="ARBA" id="ARBA00023015"/>
    </source>
</evidence>
<keyword evidence="4" id="KW-0238">DNA-binding</keyword>
<keyword evidence="2" id="KW-0067">ATP-binding</keyword>
<dbReference type="InterPro" id="IPR029016">
    <property type="entry name" value="GAF-like_dom_sf"/>
</dbReference>
<dbReference type="PROSITE" id="PS00676">
    <property type="entry name" value="SIGMA54_INTERACT_2"/>
    <property type="match status" value="1"/>
</dbReference>
<keyword evidence="5" id="KW-0804">Transcription</keyword>
<dbReference type="GO" id="GO:0043565">
    <property type="term" value="F:sequence-specific DNA binding"/>
    <property type="evidence" value="ECO:0007669"/>
    <property type="project" value="InterPro"/>
</dbReference>
<dbReference type="InterPro" id="IPR058031">
    <property type="entry name" value="AAA_lid_NorR"/>
</dbReference>
<dbReference type="SUPFAM" id="SSF52540">
    <property type="entry name" value="P-loop containing nucleoside triphosphate hydrolases"/>
    <property type="match status" value="1"/>
</dbReference>
<evidence type="ECO:0000256" key="2">
    <source>
        <dbReference type="ARBA" id="ARBA00022840"/>
    </source>
</evidence>
<name>A0A562VMM3_9BACT</name>
<dbReference type="RefSeq" id="WP_145022293.1">
    <property type="nucleotide sequence ID" value="NZ_VLLN01000011.1"/>
</dbReference>
<dbReference type="Gene3D" id="1.10.8.60">
    <property type="match status" value="1"/>
</dbReference>
<dbReference type="CDD" id="cd00009">
    <property type="entry name" value="AAA"/>
    <property type="match status" value="1"/>
</dbReference>
<dbReference type="OrthoDB" id="9814761at2"/>
<dbReference type="GO" id="GO:0005524">
    <property type="term" value="F:ATP binding"/>
    <property type="evidence" value="ECO:0007669"/>
    <property type="project" value="UniProtKB-KW"/>
</dbReference>
<organism evidence="7 8">
    <name type="scientific">Geobacter argillaceus</name>
    <dbReference type="NCBI Taxonomy" id="345631"/>
    <lineage>
        <taxon>Bacteria</taxon>
        <taxon>Pseudomonadati</taxon>
        <taxon>Thermodesulfobacteriota</taxon>
        <taxon>Desulfuromonadia</taxon>
        <taxon>Geobacterales</taxon>
        <taxon>Geobacteraceae</taxon>
        <taxon>Geobacter</taxon>
    </lineage>
</organism>
<dbReference type="SUPFAM" id="SSF46689">
    <property type="entry name" value="Homeodomain-like"/>
    <property type="match status" value="1"/>
</dbReference>
<dbReference type="InterPro" id="IPR002197">
    <property type="entry name" value="HTH_Fis"/>
</dbReference>
<comment type="caution">
    <text evidence="7">The sequence shown here is derived from an EMBL/GenBank/DDBJ whole genome shotgun (WGS) entry which is preliminary data.</text>
</comment>
<dbReference type="Pfam" id="PF01590">
    <property type="entry name" value="GAF"/>
    <property type="match status" value="1"/>
</dbReference>
<dbReference type="InterPro" id="IPR009057">
    <property type="entry name" value="Homeodomain-like_sf"/>
</dbReference>
<dbReference type="SMART" id="SM00382">
    <property type="entry name" value="AAA"/>
    <property type="match status" value="1"/>
</dbReference>
<keyword evidence="1" id="KW-0547">Nucleotide-binding</keyword>
<dbReference type="GO" id="GO:0006355">
    <property type="term" value="P:regulation of DNA-templated transcription"/>
    <property type="evidence" value="ECO:0007669"/>
    <property type="project" value="InterPro"/>
</dbReference>
<dbReference type="InterPro" id="IPR002078">
    <property type="entry name" value="Sigma_54_int"/>
</dbReference>
<dbReference type="Pfam" id="PF25601">
    <property type="entry name" value="AAA_lid_14"/>
    <property type="match status" value="1"/>
</dbReference>
<dbReference type="Proteomes" id="UP000319449">
    <property type="component" value="Unassembled WGS sequence"/>
</dbReference>
<dbReference type="SUPFAM" id="SSF55781">
    <property type="entry name" value="GAF domain-like"/>
    <property type="match status" value="1"/>
</dbReference>
<evidence type="ECO:0000313" key="8">
    <source>
        <dbReference type="Proteomes" id="UP000319449"/>
    </source>
</evidence>
<dbReference type="PROSITE" id="PS50045">
    <property type="entry name" value="SIGMA54_INTERACT_4"/>
    <property type="match status" value="1"/>
</dbReference>
<dbReference type="PRINTS" id="PR01590">
    <property type="entry name" value="HTHFIS"/>
</dbReference>
<dbReference type="PANTHER" id="PTHR32071:SF77">
    <property type="entry name" value="TRANSCRIPTIONAL REGULATORY PROTEIN"/>
    <property type="match status" value="1"/>
</dbReference>